<evidence type="ECO:0000256" key="5">
    <source>
        <dbReference type="ARBA" id="ARBA00022617"/>
    </source>
</evidence>
<feature type="transmembrane region" description="Helical" evidence="13">
    <location>
        <begin position="80"/>
        <end position="99"/>
    </location>
</feature>
<evidence type="ECO:0000256" key="4">
    <source>
        <dbReference type="ARBA" id="ARBA00022475"/>
    </source>
</evidence>
<keyword evidence="11 13" id="KW-0472">Membrane</keyword>
<dbReference type="PANTHER" id="PTHR30529:SF1">
    <property type="entry name" value="CYTOCHROME B561 HOMOLOG 2"/>
    <property type="match status" value="1"/>
</dbReference>
<comment type="similarity">
    <text evidence="12">Belongs to the cytochrome b561 family.</text>
</comment>
<evidence type="ECO:0000256" key="6">
    <source>
        <dbReference type="ARBA" id="ARBA00022692"/>
    </source>
</evidence>
<dbReference type="PANTHER" id="PTHR30529">
    <property type="entry name" value="CYTOCHROME B561"/>
    <property type="match status" value="1"/>
</dbReference>
<name>A0ABS8XDE0_9BURK</name>
<feature type="domain" description="Cytochrome b561 bacterial/Ni-hydrogenase" evidence="14">
    <location>
        <begin position="1"/>
        <end position="162"/>
    </location>
</feature>
<keyword evidence="10" id="KW-0408">Iron</keyword>
<keyword evidence="6 13" id="KW-0812">Transmembrane</keyword>
<protein>
    <submittedName>
        <fullName evidence="15">Cytochrome b</fullName>
    </submittedName>
</protein>
<dbReference type="InterPro" id="IPR052168">
    <property type="entry name" value="Cytochrome_b561_oxidase"/>
</dbReference>
<evidence type="ECO:0000256" key="7">
    <source>
        <dbReference type="ARBA" id="ARBA00022723"/>
    </source>
</evidence>
<dbReference type="Gene3D" id="1.20.120.1770">
    <property type="match status" value="1"/>
</dbReference>
<evidence type="ECO:0000313" key="16">
    <source>
        <dbReference type="Proteomes" id="UP001201463"/>
    </source>
</evidence>
<evidence type="ECO:0000256" key="11">
    <source>
        <dbReference type="ARBA" id="ARBA00023136"/>
    </source>
</evidence>
<evidence type="ECO:0000256" key="12">
    <source>
        <dbReference type="ARBA" id="ARBA00037975"/>
    </source>
</evidence>
<comment type="caution">
    <text evidence="15">The sequence shown here is derived from an EMBL/GenBank/DDBJ whole genome shotgun (WGS) entry which is preliminary data.</text>
</comment>
<proteinExistence type="inferred from homology"/>
<organism evidence="15 16">
    <name type="scientific">Pelomonas caseinilytica</name>
    <dbReference type="NCBI Taxonomy" id="2906763"/>
    <lineage>
        <taxon>Bacteria</taxon>
        <taxon>Pseudomonadati</taxon>
        <taxon>Pseudomonadota</taxon>
        <taxon>Betaproteobacteria</taxon>
        <taxon>Burkholderiales</taxon>
        <taxon>Sphaerotilaceae</taxon>
        <taxon>Roseateles</taxon>
    </lineage>
</organism>
<feature type="transmembrane region" description="Helical" evidence="13">
    <location>
        <begin position="133"/>
        <end position="154"/>
    </location>
</feature>
<gene>
    <name evidence="15" type="ORF">LXT12_04060</name>
</gene>
<keyword evidence="16" id="KW-1185">Reference proteome</keyword>
<evidence type="ECO:0000256" key="10">
    <source>
        <dbReference type="ARBA" id="ARBA00023004"/>
    </source>
</evidence>
<evidence type="ECO:0000256" key="9">
    <source>
        <dbReference type="ARBA" id="ARBA00022989"/>
    </source>
</evidence>
<comment type="cofactor">
    <cofactor evidence="1">
        <name>heme b</name>
        <dbReference type="ChEBI" id="CHEBI:60344"/>
    </cofactor>
</comment>
<dbReference type="Pfam" id="PF01292">
    <property type="entry name" value="Ni_hydr_CYTB"/>
    <property type="match status" value="1"/>
</dbReference>
<dbReference type="SUPFAM" id="SSF81342">
    <property type="entry name" value="Transmembrane di-heme cytochromes"/>
    <property type="match status" value="1"/>
</dbReference>
<dbReference type="InterPro" id="IPR011577">
    <property type="entry name" value="Cyt_b561_bac/Ni-Hgenase"/>
</dbReference>
<dbReference type="Proteomes" id="UP001201463">
    <property type="component" value="Unassembled WGS sequence"/>
</dbReference>
<dbReference type="InterPro" id="IPR016174">
    <property type="entry name" value="Di-haem_cyt_TM"/>
</dbReference>
<keyword evidence="9 13" id="KW-1133">Transmembrane helix</keyword>
<evidence type="ECO:0000313" key="15">
    <source>
        <dbReference type="EMBL" id="MCE4536429.1"/>
    </source>
</evidence>
<accession>A0ABS8XDE0</accession>
<sequence>MRWLHWLRAAAVLGTLTAGIVMVNLPDELPVKFESFYPNHKQFGLLALMLALAQGLLRIRHRMPEPPAGLAAWERTLSKFAHRALYVLMIVVPLMGYSMSSTFAQSDGVPFFFLGHLPELLPKNDKWFEVFKLLHRVLAYTLLALVVLHVAGALKHRFFDKGRQTDVLGRML</sequence>
<evidence type="ECO:0000256" key="3">
    <source>
        <dbReference type="ARBA" id="ARBA00022448"/>
    </source>
</evidence>
<evidence type="ECO:0000256" key="1">
    <source>
        <dbReference type="ARBA" id="ARBA00001970"/>
    </source>
</evidence>
<keyword evidence="3" id="KW-0813">Transport</keyword>
<keyword evidence="5" id="KW-0349">Heme</keyword>
<evidence type="ECO:0000256" key="13">
    <source>
        <dbReference type="SAM" id="Phobius"/>
    </source>
</evidence>
<keyword evidence="4" id="KW-1003">Cell membrane</keyword>
<reference evidence="15 16" key="1">
    <citation type="submission" date="2021-12" db="EMBL/GenBank/DDBJ databases">
        <title>Genome seq of p7.</title>
        <authorList>
            <person name="Seo T."/>
        </authorList>
    </citation>
    <scope>NUCLEOTIDE SEQUENCE [LARGE SCALE GENOMIC DNA]</scope>
    <source>
        <strain evidence="15 16">P7</strain>
    </source>
</reference>
<evidence type="ECO:0000256" key="8">
    <source>
        <dbReference type="ARBA" id="ARBA00022982"/>
    </source>
</evidence>
<evidence type="ECO:0000256" key="2">
    <source>
        <dbReference type="ARBA" id="ARBA00004651"/>
    </source>
</evidence>
<comment type="subcellular location">
    <subcellularLocation>
        <location evidence="2">Cell membrane</location>
        <topology evidence="2">Multi-pass membrane protein</topology>
    </subcellularLocation>
</comment>
<keyword evidence="8" id="KW-0249">Electron transport</keyword>
<keyword evidence="7" id="KW-0479">Metal-binding</keyword>
<feature type="transmembrane region" description="Helical" evidence="13">
    <location>
        <begin position="42"/>
        <end position="59"/>
    </location>
</feature>
<evidence type="ECO:0000259" key="14">
    <source>
        <dbReference type="Pfam" id="PF01292"/>
    </source>
</evidence>
<dbReference type="EMBL" id="JAJTWT010000002">
    <property type="protein sequence ID" value="MCE4536429.1"/>
    <property type="molecule type" value="Genomic_DNA"/>
</dbReference>